<dbReference type="GO" id="GO:0055085">
    <property type="term" value="P:transmembrane transport"/>
    <property type="evidence" value="ECO:0007669"/>
    <property type="project" value="InterPro"/>
</dbReference>
<feature type="region of interest" description="Disordered" evidence="8">
    <location>
        <begin position="1"/>
        <end position="20"/>
    </location>
</feature>
<comment type="similarity">
    <text evidence="7">Belongs to the binding-protein-dependent transport system permease family.</text>
</comment>
<evidence type="ECO:0000313" key="10">
    <source>
        <dbReference type="EMBL" id="TCC08874.1"/>
    </source>
</evidence>
<evidence type="ECO:0000256" key="4">
    <source>
        <dbReference type="ARBA" id="ARBA00022692"/>
    </source>
</evidence>
<reference evidence="10 11" key="1">
    <citation type="submission" date="2019-02" db="EMBL/GenBank/DDBJ databases">
        <title>Kribbella capetownensis sp. nov. and Kribbella speibonae sp. nov., isolated from soil.</title>
        <authorList>
            <person name="Curtis S.M."/>
            <person name="Norton I."/>
            <person name="Everest G.J."/>
            <person name="Meyers P.R."/>
        </authorList>
    </citation>
    <scope>NUCLEOTIDE SEQUENCE [LARGE SCALE GENOMIC DNA]</scope>
    <source>
        <strain evidence="10 11">KCTC 29219</strain>
    </source>
</reference>
<dbReference type="GO" id="GO:0005886">
    <property type="term" value="C:plasma membrane"/>
    <property type="evidence" value="ECO:0007669"/>
    <property type="project" value="UniProtKB-SubCell"/>
</dbReference>
<evidence type="ECO:0000256" key="1">
    <source>
        <dbReference type="ARBA" id="ARBA00004651"/>
    </source>
</evidence>
<gene>
    <name evidence="10" type="ORF">E0H45_22710</name>
</gene>
<evidence type="ECO:0000256" key="7">
    <source>
        <dbReference type="RuleBase" id="RU363032"/>
    </source>
</evidence>
<protein>
    <submittedName>
        <fullName evidence="10">Sugar ABC transporter permease</fullName>
    </submittedName>
</protein>
<accession>A0A4R0HGQ4</accession>
<dbReference type="Proteomes" id="UP000292346">
    <property type="component" value="Unassembled WGS sequence"/>
</dbReference>
<feature type="domain" description="ABC transmembrane type-1" evidence="9">
    <location>
        <begin position="83"/>
        <end position="294"/>
    </location>
</feature>
<dbReference type="PANTHER" id="PTHR30193">
    <property type="entry name" value="ABC TRANSPORTER PERMEASE PROTEIN"/>
    <property type="match status" value="1"/>
</dbReference>
<evidence type="ECO:0000256" key="6">
    <source>
        <dbReference type="ARBA" id="ARBA00023136"/>
    </source>
</evidence>
<feature type="transmembrane region" description="Helical" evidence="7">
    <location>
        <begin position="87"/>
        <end position="108"/>
    </location>
</feature>
<evidence type="ECO:0000256" key="5">
    <source>
        <dbReference type="ARBA" id="ARBA00022989"/>
    </source>
</evidence>
<evidence type="ECO:0000313" key="11">
    <source>
        <dbReference type="Proteomes" id="UP000292346"/>
    </source>
</evidence>
<dbReference type="SUPFAM" id="SSF161098">
    <property type="entry name" value="MetI-like"/>
    <property type="match status" value="1"/>
</dbReference>
<evidence type="ECO:0000259" key="9">
    <source>
        <dbReference type="PROSITE" id="PS50928"/>
    </source>
</evidence>
<feature type="transmembrane region" description="Helical" evidence="7">
    <location>
        <begin position="120"/>
        <end position="141"/>
    </location>
</feature>
<dbReference type="InterPro" id="IPR035906">
    <property type="entry name" value="MetI-like_sf"/>
</dbReference>
<keyword evidence="5 7" id="KW-1133">Transmembrane helix</keyword>
<feature type="compositionally biased region" description="Pro residues" evidence="8">
    <location>
        <begin position="1"/>
        <end position="11"/>
    </location>
</feature>
<organism evidence="10 11">
    <name type="scientific">Kribbella soli</name>
    <dbReference type="NCBI Taxonomy" id="1124743"/>
    <lineage>
        <taxon>Bacteria</taxon>
        <taxon>Bacillati</taxon>
        <taxon>Actinomycetota</taxon>
        <taxon>Actinomycetes</taxon>
        <taxon>Propionibacteriales</taxon>
        <taxon>Kribbellaceae</taxon>
        <taxon>Kribbella</taxon>
    </lineage>
</organism>
<feature type="transmembrane region" description="Helical" evidence="7">
    <location>
        <begin position="272"/>
        <end position="295"/>
    </location>
</feature>
<proteinExistence type="inferred from homology"/>
<dbReference type="OrthoDB" id="9804439at2"/>
<keyword evidence="4 7" id="KW-0812">Transmembrane</keyword>
<dbReference type="PROSITE" id="PS50928">
    <property type="entry name" value="ABC_TM1"/>
    <property type="match status" value="1"/>
</dbReference>
<dbReference type="Gene3D" id="1.10.3720.10">
    <property type="entry name" value="MetI-like"/>
    <property type="match status" value="1"/>
</dbReference>
<name>A0A4R0HGQ4_9ACTN</name>
<dbReference type="EMBL" id="SJJZ01000002">
    <property type="protein sequence ID" value="TCC08874.1"/>
    <property type="molecule type" value="Genomic_DNA"/>
</dbReference>
<dbReference type="AlphaFoldDB" id="A0A4R0HGQ4"/>
<evidence type="ECO:0000256" key="3">
    <source>
        <dbReference type="ARBA" id="ARBA00022475"/>
    </source>
</evidence>
<dbReference type="PANTHER" id="PTHR30193:SF37">
    <property type="entry name" value="INNER MEMBRANE ABC TRANSPORTER PERMEASE PROTEIN YCJO"/>
    <property type="match status" value="1"/>
</dbReference>
<keyword evidence="3" id="KW-1003">Cell membrane</keyword>
<comment type="subcellular location">
    <subcellularLocation>
        <location evidence="1 7">Cell membrane</location>
        <topology evidence="1 7">Multi-pass membrane protein</topology>
    </subcellularLocation>
</comment>
<feature type="transmembrane region" description="Helical" evidence="7">
    <location>
        <begin position="178"/>
        <end position="196"/>
    </location>
</feature>
<keyword evidence="2 7" id="KW-0813">Transport</keyword>
<sequence length="305" mass="33373">MAPAAPAPSEHPPPRRQRGRSTRSRYPLWFLLPGGGLLVLLFVVPTATSFYFSLTRWTLFDSTFIGLENYATFFQDPQLFGSFVHTLVYAVITSVGKVLSGLALAILLNGRIIARGYLRAVVFFPVLVSAVGIGITFKVLFDPFDGLINRVLGIVGIDGPGWLTNPDLALTSVAMVDIWKGVGVSTLIFMAGLVAIPRDYYESAHIDGATDWQRFRFITLPLVGPATMTVVILNVISGLRSFELIWTMTGGGPGFTSDVLASVIYKKYQAGLYGLSTAGNVVMFVVVAAITIPLYRWFRRREVAQ</sequence>
<evidence type="ECO:0000256" key="8">
    <source>
        <dbReference type="SAM" id="MobiDB-lite"/>
    </source>
</evidence>
<comment type="caution">
    <text evidence="10">The sequence shown here is derived from an EMBL/GenBank/DDBJ whole genome shotgun (WGS) entry which is preliminary data.</text>
</comment>
<keyword evidence="6 7" id="KW-0472">Membrane</keyword>
<dbReference type="CDD" id="cd06261">
    <property type="entry name" value="TM_PBP2"/>
    <property type="match status" value="1"/>
</dbReference>
<keyword evidence="11" id="KW-1185">Reference proteome</keyword>
<evidence type="ECO:0000256" key="2">
    <source>
        <dbReference type="ARBA" id="ARBA00022448"/>
    </source>
</evidence>
<dbReference type="InterPro" id="IPR000515">
    <property type="entry name" value="MetI-like"/>
</dbReference>
<dbReference type="InterPro" id="IPR051393">
    <property type="entry name" value="ABC_transporter_permease"/>
</dbReference>
<feature type="transmembrane region" description="Helical" evidence="7">
    <location>
        <begin position="217"/>
        <end position="239"/>
    </location>
</feature>
<feature type="transmembrane region" description="Helical" evidence="7">
    <location>
        <begin position="26"/>
        <end position="52"/>
    </location>
</feature>
<dbReference type="Pfam" id="PF00528">
    <property type="entry name" value="BPD_transp_1"/>
    <property type="match status" value="1"/>
</dbReference>